<dbReference type="InterPro" id="IPR009003">
    <property type="entry name" value="Peptidase_S1_PA"/>
</dbReference>
<accession>A0ABW7SJ53</accession>
<gene>
    <name evidence="3" type="ORF">ACH4OY_10910</name>
</gene>
<organism evidence="3 4">
    <name type="scientific">Micromonospora rubida</name>
    <dbReference type="NCBI Taxonomy" id="2697657"/>
    <lineage>
        <taxon>Bacteria</taxon>
        <taxon>Bacillati</taxon>
        <taxon>Actinomycetota</taxon>
        <taxon>Actinomycetes</taxon>
        <taxon>Micromonosporales</taxon>
        <taxon>Micromonosporaceae</taxon>
        <taxon>Micromonospora</taxon>
    </lineage>
</organism>
<dbReference type="EMBL" id="JBIRPU010000005">
    <property type="protein sequence ID" value="MFI0793195.1"/>
    <property type="molecule type" value="Genomic_DNA"/>
</dbReference>
<evidence type="ECO:0000256" key="1">
    <source>
        <dbReference type="SAM" id="Coils"/>
    </source>
</evidence>
<dbReference type="Pfam" id="PF13365">
    <property type="entry name" value="Trypsin_2"/>
    <property type="match status" value="1"/>
</dbReference>
<feature type="region of interest" description="Disordered" evidence="2">
    <location>
        <begin position="279"/>
        <end position="298"/>
    </location>
</feature>
<dbReference type="RefSeq" id="WP_396678407.1">
    <property type="nucleotide sequence ID" value="NZ_JBIRPU010000005.1"/>
</dbReference>
<name>A0ABW7SJ53_9ACTN</name>
<dbReference type="SUPFAM" id="SSF50494">
    <property type="entry name" value="Trypsin-like serine proteases"/>
    <property type="match status" value="1"/>
</dbReference>
<protein>
    <submittedName>
        <fullName evidence="3">Trypsin-like peptidase domain-containing protein</fullName>
    </submittedName>
</protein>
<evidence type="ECO:0000313" key="4">
    <source>
        <dbReference type="Proteomes" id="UP001611075"/>
    </source>
</evidence>
<keyword evidence="1" id="KW-0175">Coiled coil</keyword>
<dbReference type="Gene3D" id="2.40.10.120">
    <property type="match status" value="1"/>
</dbReference>
<reference evidence="3 4" key="1">
    <citation type="submission" date="2024-10" db="EMBL/GenBank/DDBJ databases">
        <title>The Natural Products Discovery Center: Release of the First 8490 Sequenced Strains for Exploring Actinobacteria Biosynthetic Diversity.</title>
        <authorList>
            <person name="Kalkreuter E."/>
            <person name="Kautsar S.A."/>
            <person name="Yang D."/>
            <person name="Bader C.D."/>
            <person name="Teijaro C.N."/>
            <person name="Fluegel L."/>
            <person name="Davis C.M."/>
            <person name="Simpson J.R."/>
            <person name="Lauterbach L."/>
            <person name="Steele A.D."/>
            <person name="Gui C."/>
            <person name="Meng S."/>
            <person name="Li G."/>
            <person name="Viehrig K."/>
            <person name="Ye F."/>
            <person name="Su P."/>
            <person name="Kiefer A.F."/>
            <person name="Nichols A."/>
            <person name="Cepeda A.J."/>
            <person name="Yan W."/>
            <person name="Fan B."/>
            <person name="Jiang Y."/>
            <person name="Adhikari A."/>
            <person name="Zheng C.-J."/>
            <person name="Schuster L."/>
            <person name="Cowan T.M."/>
            <person name="Smanski M.J."/>
            <person name="Chevrette M.G."/>
            <person name="De Carvalho L.P.S."/>
            <person name="Shen B."/>
        </authorList>
    </citation>
    <scope>NUCLEOTIDE SEQUENCE [LARGE SCALE GENOMIC DNA]</scope>
    <source>
        <strain evidence="3 4">NPDC021253</strain>
    </source>
</reference>
<evidence type="ECO:0000313" key="3">
    <source>
        <dbReference type="EMBL" id="MFI0793195.1"/>
    </source>
</evidence>
<keyword evidence="4" id="KW-1185">Reference proteome</keyword>
<evidence type="ECO:0000256" key="2">
    <source>
        <dbReference type="SAM" id="MobiDB-lite"/>
    </source>
</evidence>
<comment type="caution">
    <text evidence="3">The sequence shown here is derived from an EMBL/GenBank/DDBJ whole genome shotgun (WGS) entry which is preliminary data.</text>
</comment>
<sequence>MKESHGRQPWPVRIRGASGLILGSGTLLGDRHVLTCAHVIDSAAGRRGAATGDPPATRVMVDLVRLPHLAARSARVTPGGWAPLDGDGHGDVALLELADPVPGQQGAELRRLPLWQQQVYAFGFPREFSDGETVHAVLDGQVGPGGEQVQMTPANPGLWVRGGFSGAAAVDERTGHVVGMVVSYYSDPAAGRSYMVPVETILHHAPTVARWVVGGSSVDEGLAALSTGRRDGQAELRIAQLYARRSPENVLVIVTGRPGSTVWAALRRAVVLSNRELRPVSAGPADPDGDPTVPPLGSIDLSLDASGKPPRELAGRILEFVGAGEPAAGPVGDLVGAAAPRSVLIDGVDESTDPEKLLTEVVGPIVDRAAERDLRVLLGFRGPAIDVRLGLLARRITGLRAAEGLARAHHRELAAQLTGLPTVPARATRLRVRLTALRAAAGQPDPGPLPEHLAAVERATDQALHEVAELRRRLAEAASAHQRLRGLLDAQRARAGAGGLTEHHELGASYRRAHDLLRGGPCGLAEATAAVHGYADQVRRALDDRQEGGQS</sequence>
<proteinExistence type="predicted"/>
<dbReference type="Proteomes" id="UP001611075">
    <property type="component" value="Unassembled WGS sequence"/>
</dbReference>
<feature type="coiled-coil region" evidence="1">
    <location>
        <begin position="453"/>
        <end position="487"/>
    </location>
</feature>